<organism evidence="5 6">
    <name type="scientific">Pocillopora damicornis</name>
    <name type="common">Cauliflower coral</name>
    <name type="synonym">Millepora damicornis</name>
    <dbReference type="NCBI Taxonomy" id="46731"/>
    <lineage>
        <taxon>Eukaryota</taxon>
        <taxon>Metazoa</taxon>
        <taxon>Cnidaria</taxon>
        <taxon>Anthozoa</taxon>
        <taxon>Hexacorallia</taxon>
        <taxon>Scleractinia</taxon>
        <taxon>Astrocoeniina</taxon>
        <taxon>Pocilloporidae</taxon>
        <taxon>Pocillopora</taxon>
    </lineage>
</organism>
<evidence type="ECO:0000256" key="2">
    <source>
        <dbReference type="ARBA" id="ARBA00022553"/>
    </source>
</evidence>
<comment type="caution">
    <text evidence="5">The sequence shown here is derived from an EMBL/GenBank/DDBJ whole genome shotgun (WGS) entry which is preliminary data.</text>
</comment>
<evidence type="ECO:0000256" key="1">
    <source>
        <dbReference type="ARBA" id="ARBA00022450"/>
    </source>
</evidence>
<reference evidence="5 6" key="1">
    <citation type="journal article" date="2018" name="Sci. Rep.">
        <title>Comparative analysis of the Pocillopora damicornis genome highlights role of immune system in coral evolution.</title>
        <authorList>
            <person name="Cunning R."/>
            <person name="Bay R.A."/>
            <person name="Gillette P."/>
            <person name="Baker A.C."/>
            <person name="Traylor-Knowles N."/>
        </authorList>
    </citation>
    <scope>NUCLEOTIDE SEQUENCE [LARGE SCALE GENOMIC DNA]</scope>
    <source>
        <strain evidence="5">RSMAS</strain>
        <tissue evidence="5">Whole animal</tissue>
    </source>
</reference>
<dbReference type="SUPFAM" id="SSF52151">
    <property type="entry name" value="FabD/lysophospholipase-like"/>
    <property type="match status" value="1"/>
</dbReference>
<dbReference type="SUPFAM" id="SSF55048">
    <property type="entry name" value="Probable ACP-binding domain of malonyl-CoA ACP transacylase"/>
    <property type="match status" value="1"/>
</dbReference>
<dbReference type="InterPro" id="IPR016035">
    <property type="entry name" value="Acyl_Trfase/lysoPLipase"/>
</dbReference>
<dbReference type="SMART" id="SM00827">
    <property type="entry name" value="PKS_AT"/>
    <property type="match status" value="1"/>
</dbReference>
<gene>
    <name evidence="5" type="ORF">pdam_00010751</name>
</gene>
<feature type="domain" description="Malonyl-CoA:ACP transacylase (MAT)" evidence="4">
    <location>
        <begin position="133"/>
        <end position="441"/>
    </location>
</feature>
<evidence type="ECO:0000313" key="6">
    <source>
        <dbReference type="Proteomes" id="UP000275408"/>
    </source>
</evidence>
<dbReference type="Pfam" id="PF00698">
    <property type="entry name" value="Acyl_transf_1"/>
    <property type="match status" value="1"/>
</dbReference>
<dbReference type="STRING" id="46731.A0A3M6UXU6"/>
<dbReference type="Proteomes" id="UP000275408">
    <property type="component" value="Unassembled WGS sequence"/>
</dbReference>
<dbReference type="OrthoDB" id="329835at2759"/>
<dbReference type="UniPathway" id="UPA00094"/>
<protein>
    <recommendedName>
        <fullName evidence="4">Malonyl-CoA:ACP transacylase (MAT) domain-containing protein</fullName>
    </recommendedName>
</protein>
<proteinExistence type="predicted"/>
<keyword evidence="6" id="KW-1185">Reference proteome</keyword>
<dbReference type="InterPro" id="IPR016036">
    <property type="entry name" value="Malonyl_transacylase_ACP-bd"/>
</dbReference>
<evidence type="ECO:0000313" key="5">
    <source>
        <dbReference type="EMBL" id="RMX58485.1"/>
    </source>
</evidence>
<dbReference type="InterPro" id="IPR001227">
    <property type="entry name" value="Ac_transferase_dom_sf"/>
</dbReference>
<dbReference type="GO" id="GO:0006633">
    <property type="term" value="P:fatty acid biosynthetic process"/>
    <property type="evidence" value="ECO:0007669"/>
    <property type="project" value="UniProtKB-UniPathway"/>
</dbReference>
<feature type="region of interest" description="Disordered" evidence="3">
    <location>
        <begin position="489"/>
        <end position="517"/>
    </location>
</feature>
<dbReference type="PANTHER" id="PTHR43775">
    <property type="entry name" value="FATTY ACID SYNTHASE"/>
    <property type="match status" value="1"/>
</dbReference>
<sequence length="835" mass="94497">MAAGNSFGRGGSNVQVFLSEATLTPSFEVESFKRKNNVITITARSLKALKKLSYLYCEWIKDNAEEMDEHFVENLCYSFNEHRSLYPHRLALTFGTAFEASHSLEAFADDFAGWQTFVAYAKVTSSDRKVVFMFGGQGLEWYAMGRQLMEYETVFKEAILTVGRLLKDMGETWSLEDELMAPKDVSQMTECYIAQTATFAVQYATAQLLKSWKILPSAVIGQSFGELAAACVSGIITVKEALQLVVIRSTLHDSCPKNGGMAALGLCEAKARDLLLNLRLNATLDIAAVNDADGVTVAGDLKFIEALGEHLSVNARDVYWRVYGTNRAFHSSQMEPIKIPFQEALKRVQLKPQLSKIPMYSCVEGEIVSGQQLNNDYWWRNIRCPVRFYSAMKHLLRDGYRQIIEISMQPFLFRHVNRIALQENLTERERPVVFTTLPHKTVPIEDQHKYFLQNTVCKLFTVGFPIHWNSVEGNRSARFIRSETSPRLESSSCYREHPPQPKEQPISSRETIKRPTHPYLSKVKTTDLCLRLHCWETENDLLNITSLKNHDLIEGGAVMSGVAYREMAFAMVNDKFVHILSLDLGNVKLSSPPTLPKTQVGSLSPRLLTTGSSENWGEVRNPAAPYVQLIVKEQRHGSYFLGEYSYGRFQSVEYPVIDTLPWSSRSQNITIRLFSITKDGRLTSRHVQTLREALLKNQTIFNKEYQEWQPAEVRRPLSFLKCQNNRFLPRNPTTYGIEEVWSQLVDKGSTVLVCPGDHYSLSELPRAQVTGGILATAPAINCCMLLPELPTLPRMFTQRRAVEKLSGGVHVGVFLHSKREPYVVQPGRIFSSALK</sequence>
<accession>A0A3M6UXU6</accession>
<dbReference type="Gene3D" id="3.30.70.3290">
    <property type="match status" value="1"/>
</dbReference>
<dbReference type="PANTHER" id="PTHR43775:SF37">
    <property type="entry name" value="SI:DKEY-61P9.11"/>
    <property type="match status" value="1"/>
</dbReference>
<evidence type="ECO:0000256" key="3">
    <source>
        <dbReference type="SAM" id="MobiDB-lite"/>
    </source>
</evidence>
<keyword evidence="2" id="KW-0597">Phosphoprotein</keyword>
<name>A0A3M6UXU6_POCDA</name>
<evidence type="ECO:0000259" key="4">
    <source>
        <dbReference type="SMART" id="SM00827"/>
    </source>
</evidence>
<dbReference type="InterPro" id="IPR050091">
    <property type="entry name" value="PKS_NRPS_Biosynth_Enz"/>
</dbReference>
<dbReference type="GO" id="GO:0004312">
    <property type="term" value="F:fatty acid synthase activity"/>
    <property type="evidence" value="ECO:0007669"/>
    <property type="project" value="TreeGrafter"/>
</dbReference>
<keyword evidence="1" id="KW-0596">Phosphopantetheine</keyword>
<dbReference type="AlphaFoldDB" id="A0A3M6UXU6"/>
<dbReference type="Gene3D" id="3.40.366.10">
    <property type="entry name" value="Malonyl-Coenzyme A Acyl Carrier Protein, domain 2"/>
    <property type="match status" value="1"/>
</dbReference>
<dbReference type="EMBL" id="RCHS01000500">
    <property type="protein sequence ID" value="RMX58485.1"/>
    <property type="molecule type" value="Genomic_DNA"/>
</dbReference>
<dbReference type="InterPro" id="IPR014043">
    <property type="entry name" value="Acyl_transferase_dom"/>
</dbReference>